<dbReference type="Gramene" id="CDX96895">
    <property type="protein sequence ID" value="CDX96895"/>
    <property type="gene ID" value="GSBRNA2T00103774001"/>
</dbReference>
<dbReference type="AlphaFoldDB" id="A0A816KIE1"/>
<gene>
    <name evidence="1" type="ORF">DARMORV10_C02P44070.1</name>
</gene>
<organism evidence="1">
    <name type="scientific">Brassica napus</name>
    <name type="common">Rape</name>
    <dbReference type="NCBI Taxonomy" id="3708"/>
    <lineage>
        <taxon>Eukaryota</taxon>
        <taxon>Viridiplantae</taxon>
        <taxon>Streptophyta</taxon>
        <taxon>Embryophyta</taxon>
        <taxon>Tracheophyta</taxon>
        <taxon>Spermatophyta</taxon>
        <taxon>Magnoliopsida</taxon>
        <taxon>eudicotyledons</taxon>
        <taxon>Gunneridae</taxon>
        <taxon>Pentapetalae</taxon>
        <taxon>rosids</taxon>
        <taxon>malvids</taxon>
        <taxon>Brassicales</taxon>
        <taxon>Brassicaceae</taxon>
        <taxon>Brassiceae</taxon>
        <taxon>Brassica</taxon>
    </lineage>
</organism>
<name>A0A816KIE1_BRANA</name>
<protein>
    <submittedName>
        <fullName evidence="1">(rape) hypothetical protein</fullName>
    </submittedName>
</protein>
<reference evidence="1" key="1">
    <citation type="submission" date="2021-01" db="EMBL/GenBank/DDBJ databases">
        <authorList>
            <consortium name="Genoscope - CEA"/>
            <person name="William W."/>
        </authorList>
    </citation>
    <scope>NUCLEOTIDE SEQUENCE</scope>
</reference>
<sequence length="270" mass="30327">MVVYRGWELELSPSKGRVLGLILKIQLPLPKSYLRIRPLSINQSSKEEMKTDSMGRITSNKEMGLETKISPSHEEENRATVLCSNESKRQSTVSGKEKPAGRVVLQNQFNPLDSMIQGTPAPLEALTPPTLMAEDDSDGFESNLSWSCNQQKREAHRKNDVRFLRNTACTETQLWDGQVNGVRLTTDHNYAYIGYMAVVVSTITQLVCGNCSNPSQFLTGRCSFNSTEHNSRSHKDSDHIVNDQNKPTHTILFKDNAYWFDDDGSRSVTA</sequence>
<dbReference type="OMA" id="THTILFK"/>
<evidence type="ECO:0000313" key="1">
    <source>
        <dbReference type="EMBL" id="CAF1918737.1"/>
    </source>
</evidence>
<dbReference type="Proteomes" id="UP001295469">
    <property type="component" value="Chromosome C02"/>
</dbReference>
<dbReference type="EMBL" id="HG994366">
    <property type="protein sequence ID" value="CAF1918737.1"/>
    <property type="molecule type" value="Genomic_DNA"/>
</dbReference>
<proteinExistence type="predicted"/>
<accession>A0A816KIE1</accession>